<gene>
    <name evidence="3" type="primary">SLC9A10_19</name>
    <name evidence="3" type="ORF">CM83_43262</name>
</gene>
<feature type="transmembrane region" description="Helical" evidence="1">
    <location>
        <begin position="52"/>
        <end position="75"/>
    </location>
</feature>
<dbReference type="EMBL" id="GBHO01027667">
    <property type="protein sequence ID" value="JAG15937.1"/>
    <property type="molecule type" value="Transcribed_RNA"/>
</dbReference>
<dbReference type="InterPro" id="IPR014710">
    <property type="entry name" value="RmlC-like_jellyroll"/>
</dbReference>
<dbReference type="Gene3D" id="2.60.120.10">
    <property type="entry name" value="Jelly Rolls"/>
    <property type="match status" value="1"/>
</dbReference>
<feature type="transmembrane region" description="Helical" evidence="1">
    <location>
        <begin position="443"/>
        <end position="462"/>
    </location>
</feature>
<feature type="transmembrane region" description="Helical" evidence="1">
    <location>
        <begin position="364"/>
        <end position="382"/>
    </location>
</feature>
<reference evidence="3" key="1">
    <citation type="journal article" date="2014" name="PLoS ONE">
        <title>Transcriptome-Based Identification of ABC Transporters in the Western Tarnished Plant Bug Lygus hesperus.</title>
        <authorList>
            <person name="Hull J.J."/>
            <person name="Chaney K."/>
            <person name="Geib S.M."/>
            <person name="Fabrick J.A."/>
            <person name="Brent C.S."/>
            <person name="Walsh D."/>
            <person name="Lavine L.C."/>
        </authorList>
    </citation>
    <scope>NUCLEOTIDE SEQUENCE</scope>
</reference>
<sequence length="896" mass="102694">VVLGFAHHDKSDITIRVVFVFYCVFLATRLVLLIVAFPLVTIAMGRTVEWRYAIIQVVGTYKGGPTYILGFQYAMMISRNWYTVLQITVIFTMISQIFNVLMFPLLLKMLRMYDYSAARIANMNIAMADTNNCREKAIFALKMDKIFRDANWPVVETFTRLSHPYKKTTQTVDARNDDGKEDHQIRSVICPDCKTEILAQPTKREIDAMKREARERIIKSQAVSFHRQYEMGSLTVREYDYLSTIVEGEVNNPEPKLHPEKMKFRSNFTKVLIQLKRVLLWFSKLTAEVYHFIPQSTIRNWCYQISTSRQLRIMMALLTLTDTALTMAQVIIYYTTSFATEAEPGWGYSETNWTFGSTVQKLHIFFYTLSLLEFLILMLGLGLDQYFSRNVNKIEASTGIILGTLEIVIYMENCLRAGRSMHPYEIPIIMLIKSTTPLRLAKIYILIIAAVPKIIASIDATLGDEMMRNYELGKAYLVALNRTSALLNRIVYSEAVYTELMKEIDSDRMLVTKEMGLIQKDDPSIATTVKTRHAIRYVINGMEDCIKDMKEEGVIDMIEAEAVQDSLGRNKNILRELLMISATPPEEILKNIPWLRDDQENLTYLLQNAELTSYDYGDVLIHAGDDPVGIHLLVSGLLRSHYIPSTTTLQLNSKFGVLPNYDFFNNVKFDQPQESYVVSGSIIGEIGAVSGRRYDMTINCDTAVQVYYIPWEIVKQVVHESEDSKIIMSKIWKAISIKIALNILLYNVVTFQGWAPEKLLLFLNKGFVPIIPEMISVVITTRVEIIILIEGLVMDKFSRTVYTAPVYIPKSMHEIILPEHPDWEYSTMIETRMLIIPSNISNEEELKGPGGIFKFREKERSRDDDSPHRKVGFDVDPKEIVTKSENLNSTTSSKIL</sequence>
<keyword evidence="1" id="KW-0472">Membrane</keyword>
<feature type="non-terminal residue" evidence="3">
    <location>
        <position position="1"/>
    </location>
</feature>
<evidence type="ECO:0000259" key="2">
    <source>
        <dbReference type="PROSITE" id="PS50042"/>
    </source>
</evidence>
<reference evidence="3" key="2">
    <citation type="submission" date="2014-07" db="EMBL/GenBank/DDBJ databases">
        <authorList>
            <person name="Hull J."/>
        </authorList>
    </citation>
    <scope>NUCLEOTIDE SEQUENCE</scope>
</reference>
<feature type="transmembrane region" description="Helical" evidence="1">
    <location>
        <begin position="19"/>
        <end position="40"/>
    </location>
</feature>
<dbReference type="PROSITE" id="PS50042">
    <property type="entry name" value="CNMP_BINDING_3"/>
    <property type="match status" value="1"/>
</dbReference>
<dbReference type="AlphaFoldDB" id="A0A0A9X5D2"/>
<keyword evidence="1" id="KW-1133">Transmembrane helix</keyword>
<name>A0A0A9X5D2_LYGHE</name>
<dbReference type="SUPFAM" id="SSF51206">
    <property type="entry name" value="cAMP-binding domain-like"/>
    <property type="match status" value="1"/>
</dbReference>
<proteinExistence type="predicted"/>
<protein>
    <submittedName>
        <fullName evidence="3">Sodium/hydrogen exchanger 10</fullName>
    </submittedName>
</protein>
<feature type="transmembrane region" description="Helical" evidence="1">
    <location>
        <begin position="81"/>
        <end position="107"/>
    </location>
</feature>
<accession>A0A0A9X5D2</accession>
<organism evidence="3">
    <name type="scientific">Lygus hesperus</name>
    <name type="common">Western plant bug</name>
    <dbReference type="NCBI Taxonomy" id="30085"/>
    <lineage>
        <taxon>Eukaryota</taxon>
        <taxon>Metazoa</taxon>
        <taxon>Ecdysozoa</taxon>
        <taxon>Arthropoda</taxon>
        <taxon>Hexapoda</taxon>
        <taxon>Insecta</taxon>
        <taxon>Pterygota</taxon>
        <taxon>Neoptera</taxon>
        <taxon>Paraneoptera</taxon>
        <taxon>Hemiptera</taxon>
        <taxon>Heteroptera</taxon>
        <taxon>Panheteroptera</taxon>
        <taxon>Cimicomorpha</taxon>
        <taxon>Miridae</taxon>
        <taxon>Mirini</taxon>
        <taxon>Lygus</taxon>
    </lineage>
</organism>
<dbReference type="InterPro" id="IPR000595">
    <property type="entry name" value="cNMP-bd_dom"/>
</dbReference>
<evidence type="ECO:0000313" key="3">
    <source>
        <dbReference type="EMBL" id="JAG15937.1"/>
    </source>
</evidence>
<keyword evidence="1" id="KW-0812">Transmembrane</keyword>
<feature type="domain" description="Cyclic nucleotide-binding" evidence="2">
    <location>
        <begin position="598"/>
        <end position="679"/>
    </location>
</feature>
<dbReference type="InterPro" id="IPR018490">
    <property type="entry name" value="cNMP-bd_dom_sf"/>
</dbReference>
<feature type="transmembrane region" description="Helical" evidence="1">
    <location>
        <begin position="313"/>
        <end position="334"/>
    </location>
</feature>
<evidence type="ECO:0000256" key="1">
    <source>
        <dbReference type="SAM" id="Phobius"/>
    </source>
</evidence>